<evidence type="ECO:0000313" key="8">
    <source>
        <dbReference type="Proteomes" id="UP000629025"/>
    </source>
</evidence>
<name>A0ABQ1KF80_9GAMM</name>
<evidence type="ECO:0000256" key="3">
    <source>
        <dbReference type="ARBA" id="ARBA00023004"/>
    </source>
</evidence>
<keyword evidence="8" id="KW-1185">Reference proteome</keyword>
<dbReference type="EMBL" id="BMIJ01000003">
    <property type="protein sequence ID" value="GGB92540.1"/>
    <property type="molecule type" value="Genomic_DNA"/>
</dbReference>
<gene>
    <name evidence="7" type="ORF">GCM10011352_18240</name>
</gene>
<evidence type="ECO:0000256" key="1">
    <source>
        <dbReference type="ARBA" id="ARBA00022617"/>
    </source>
</evidence>
<keyword evidence="2 4" id="KW-0479">Metal-binding</keyword>
<feature type="domain" description="Cytochrome c" evidence="6">
    <location>
        <begin position="42"/>
        <end position="127"/>
    </location>
</feature>
<feature type="chain" id="PRO_5045044687" description="Cytochrome c domain-containing protein" evidence="5">
    <location>
        <begin position="27"/>
        <end position="138"/>
    </location>
</feature>
<keyword evidence="1 4" id="KW-0349">Heme</keyword>
<dbReference type="SUPFAM" id="SSF46626">
    <property type="entry name" value="Cytochrome c"/>
    <property type="match status" value="1"/>
</dbReference>
<organism evidence="7 8">
    <name type="scientific">Marinobacterium zhoushanense</name>
    <dbReference type="NCBI Taxonomy" id="1679163"/>
    <lineage>
        <taxon>Bacteria</taxon>
        <taxon>Pseudomonadati</taxon>
        <taxon>Pseudomonadota</taxon>
        <taxon>Gammaproteobacteria</taxon>
        <taxon>Oceanospirillales</taxon>
        <taxon>Oceanospirillaceae</taxon>
        <taxon>Marinobacterium</taxon>
    </lineage>
</organism>
<evidence type="ECO:0000259" key="6">
    <source>
        <dbReference type="PROSITE" id="PS51007"/>
    </source>
</evidence>
<dbReference type="InterPro" id="IPR009056">
    <property type="entry name" value="Cyt_c-like_dom"/>
</dbReference>
<reference evidence="8" key="1">
    <citation type="journal article" date="2019" name="Int. J. Syst. Evol. Microbiol.">
        <title>The Global Catalogue of Microorganisms (GCM) 10K type strain sequencing project: providing services to taxonomists for standard genome sequencing and annotation.</title>
        <authorList>
            <consortium name="The Broad Institute Genomics Platform"/>
            <consortium name="The Broad Institute Genome Sequencing Center for Infectious Disease"/>
            <person name="Wu L."/>
            <person name="Ma J."/>
        </authorList>
    </citation>
    <scope>NUCLEOTIDE SEQUENCE [LARGE SCALE GENOMIC DNA]</scope>
    <source>
        <strain evidence="8">CGMCC 1.15341</strain>
    </source>
</reference>
<keyword evidence="3 4" id="KW-0408">Iron</keyword>
<feature type="signal peptide" evidence="5">
    <location>
        <begin position="1"/>
        <end position="26"/>
    </location>
</feature>
<dbReference type="Pfam" id="PF00034">
    <property type="entry name" value="Cytochrom_C"/>
    <property type="match status" value="1"/>
</dbReference>
<evidence type="ECO:0000313" key="7">
    <source>
        <dbReference type="EMBL" id="GGB92540.1"/>
    </source>
</evidence>
<dbReference type="RefSeq" id="WP_188747492.1">
    <property type="nucleotide sequence ID" value="NZ_BMIJ01000003.1"/>
</dbReference>
<sequence length="138" mass="15375">MPVSKLLQFRSSLLVFVMLSANVALADHREGHVDVTEPTLSKMAATGQRAFNETCAKCHGDNGAGTMKGPPLVHKIYNPGHHSDQAIYNAMRNGVREHHWPYGDMPKQTSVGFMESTAIVKFIREMQEANGIVYQQHR</sequence>
<proteinExistence type="predicted"/>
<dbReference type="InterPro" id="IPR036909">
    <property type="entry name" value="Cyt_c-like_dom_sf"/>
</dbReference>
<accession>A0ABQ1KF80</accession>
<comment type="caution">
    <text evidence="7">The sequence shown here is derived from an EMBL/GenBank/DDBJ whole genome shotgun (WGS) entry which is preliminary data.</text>
</comment>
<dbReference type="Gene3D" id="1.10.760.10">
    <property type="entry name" value="Cytochrome c-like domain"/>
    <property type="match status" value="1"/>
</dbReference>
<dbReference type="Proteomes" id="UP000629025">
    <property type="component" value="Unassembled WGS sequence"/>
</dbReference>
<evidence type="ECO:0000256" key="5">
    <source>
        <dbReference type="SAM" id="SignalP"/>
    </source>
</evidence>
<dbReference type="PROSITE" id="PS51007">
    <property type="entry name" value="CYTC"/>
    <property type="match status" value="1"/>
</dbReference>
<keyword evidence="5" id="KW-0732">Signal</keyword>
<evidence type="ECO:0000256" key="4">
    <source>
        <dbReference type="PROSITE-ProRule" id="PRU00433"/>
    </source>
</evidence>
<protein>
    <recommendedName>
        <fullName evidence="6">Cytochrome c domain-containing protein</fullName>
    </recommendedName>
</protein>
<evidence type="ECO:0000256" key="2">
    <source>
        <dbReference type="ARBA" id="ARBA00022723"/>
    </source>
</evidence>